<evidence type="ECO:0000256" key="6">
    <source>
        <dbReference type="RuleBase" id="RU361277"/>
    </source>
</evidence>
<dbReference type="InterPro" id="IPR011032">
    <property type="entry name" value="GroES-like_sf"/>
</dbReference>
<keyword evidence="4 6" id="KW-0862">Zinc</keyword>
<protein>
    <submittedName>
        <fullName evidence="8">Alcohol dehydrogenase</fullName>
    </submittedName>
</protein>
<evidence type="ECO:0000256" key="1">
    <source>
        <dbReference type="ARBA" id="ARBA00001947"/>
    </source>
</evidence>
<gene>
    <name evidence="8" type="ORF">K8U72_01250</name>
</gene>
<dbReference type="PANTHER" id="PTHR42813">
    <property type="entry name" value="ZINC-TYPE ALCOHOL DEHYDROGENASE-LIKE"/>
    <property type="match status" value="1"/>
</dbReference>
<evidence type="ECO:0000313" key="8">
    <source>
        <dbReference type="EMBL" id="HJF44403.1"/>
    </source>
</evidence>
<proteinExistence type="inferred from homology"/>
<dbReference type="InterPro" id="IPR013149">
    <property type="entry name" value="ADH-like_C"/>
</dbReference>
<comment type="caution">
    <text evidence="8">The sequence shown here is derived from an EMBL/GenBank/DDBJ whole genome shotgun (WGS) entry which is preliminary data.</text>
</comment>
<dbReference type="EMBL" id="DYWQ01000016">
    <property type="protein sequence ID" value="HJF44403.1"/>
    <property type="molecule type" value="Genomic_DNA"/>
</dbReference>
<comment type="cofactor">
    <cofactor evidence="1 6">
        <name>Zn(2+)</name>
        <dbReference type="ChEBI" id="CHEBI:29105"/>
    </cofactor>
</comment>
<sequence>MKALVHDGCGNIALLDRPRPRLLEPTDAIVRVTRSTICTSDLHIMRGAVPRAKPDTVLGHEFVGVVEEVGEGVRSFSPGDRVAVNCETFCGECFFCKHGWVNNCESGGWLLGCTIDGCQAEYARVPYADNALTGIPDDVSDEGALFLGDILATGWWGARLAEIGPGSTVAVIGAGPVGLTTMMCARLANPAQVIALDVDESRLELARGHGLADVVINPAEKSLSDVESLVRAATHGRGADAVIEAAGGDDTFEMAWRIARPNAVVVISAMYERDQVLPLPSMYGKNLTFKTGGVDACGLDEVMALIAAGRLDTSLLISRRYPLNDILEAYRAFERREDGCLKVVITPWEVRD</sequence>
<reference evidence="8" key="1">
    <citation type="journal article" date="2021" name="PeerJ">
        <title>Extensive microbial diversity within the chicken gut microbiome revealed by metagenomics and culture.</title>
        <authorList>
            <person name="Gilroy R."/>
            <person name="Ravi A."/>
            <person name="Getino M."/>
            <person name="Pursley I."/>
            <person name="Horton D.L."/>
            <person name="Alikhan N.F."/>
            <person name="Baker D."/>
            <person name="Gharbi K."/>
            <person name="Hall N."/>
            <person name="Watson M."/>
            <person name="Adriaenssens E.M."/>
            <person name="Foster-Nyarko E."/>
            <person name="Jarju S."/>
            <person name="Secka A."/>
            <person name="Antonio M."/>
            <person name="Oren A."/>
            <person name="Chaudhuri R.R."/>
            <person name="La Ragione R."/>
            <person name="Hildebrand F."/>
            <person name="Pallen M.J."/>
        </authorList>
    </citation>
    <scope>NUCLEOTIDE SEQUENCE</scope>
    <source>
        <strain evidence="8">CHK124-7917</strain>
    </source>
</reference>
<dbReference type="PROSITE" id="PS00059">
    <property type="entry name" value="ADH_ZINC"/>
    <property type="match status" value="1"/>
</dbReference>
<evidence type="ECO:0000259" key="7">
    <source>
        <dbReference type="SMART" id="SM00829"/>
    </source>
</evidence>
<accession>A0A921GE32</accession>
<evidence type="ECO:0000256" key="3">
    <source>
        <dbReference type="ARBA" id="ARBA00022723"/>
    </source>
</evidence>
<organism evidence="8 9">
    <name type="scientific">Thermophilibacter provencensis</name>
    <dbReference type="NCBI Taxonomy" id="1852386"/>
    <lineage>
        <taxon>Bacteria</taxon>
        <taxon>Bacillati</taxon>
        <taxon>Actinomycetota</taxon>
        <taxon>Coriobacteriia</taxon>
        <taxon>Coriobacteriales</taxon>
        <taxon>Atopobiaceae</taxon>
        <taxon>Thermophilibacter</taxon>
    </lineage>
</organism>
<comment type="similarity">
    <text evidence="2 6">Belongs to the zinc-containing alcohol dehydrogenase family.</text>
</comment>
<dbReference type="Pfam" id="PF00107">
    <property type="entry name" value="ADH_zinc_N"/>
    <property type="match status" value="1"/>
</dbReference>
<dbReference type="CDD" id="cd05278">
    <property type="entry name" value="FDH_like"/>
    <property type="match status" value="1"/>
</dbReference>
<dbReference type="InterPro" id="IPR020843">
    <property type="entry name" value="ER"/>
</dbReference>
<evidence type="ECO:0000256" key="5">
    <source>
        <dbReference type="ARBA" id="ARBA00023002"/>
    </source>
</evidence>
<dbReference type="Gene3D" id="3.90.180.10">
    <property type="entry name" value="Medium-chain alcohol dehydrogenases, catalytic domain"/>
    <property type="match status" value="1"/>
</dbReference>
<dbReference type="InterPro" id="IPR002328">
    <property type="entry name" value="ADH_Zn_CS"/>
</dbReference>
<keyword evidence="3 6" id="KW-0479">Metal-binding</keyword>
<dbReference type="InterPro" id="IPR036291">
    <property type="entry name" value="NAD(P)-bd_dom_sf"/>
</dbReference>
<reference evidence="8" key="2">
    <citation type="submission" date="2021-09" db="EMBL/GenBank/DDBJ databases">
        <authorList>
            <person name="Gilroy R."/>
        </authorList>
    </citation>
    <scope>NUCLEOTIDE SEQUENCE</scope>
    <source>
        <strain evidence="8">CHK124-7917</strain>
    </source>
</reference>
<name>A0A921GE32_9ACTN</name>
<evidence type="ECO:0000313" key="9">
    <source>
        <dbReference type="Proteomes" id="UP000697330"/>
    </source>
</evidence>
<dbReference type="AlphaFoldDB" id="A0A921GE32"/>
<evidence type="ECO:0000256" key="4">
    <source>
        <dbReference type="ARBA" id="ARBA00022833"/>
    </source>
</evidence>
<dbReference type="SMART" id="SM00829">
    <property type="entry name" value="PKS_ER"/>
    <property type="match status" value="1"/>
</dbReference>
<dbReference type="PANTHER" id="PTHR42813:SF4">
    <property type="entry name" value="NADP-DEPENDENT ISOPROPANOL DEHYDROGENASE"/>
    <property type="match status" value="1"/>
</dbReference>
<dbReference type="RefSeq" id="WP_274958480.1">
    <property type="nucleotide sequence ID" value="NZ_DYWQ01000016.1"/>
</dbReference>
<feature type="domain" description="Enoyl reductase (ER)" evidence="7">
    <location>
        <begin position="8"/>
        <end position="345"/>
    </location>
</feature>
<evidence type="ECO:0000256" key="2">
    <source>
        <dbReference type="ARBA" id="ARBA00008072"/>
    </source>
</evidence>
<dbReference type="Gene3D" id="3.40.50.720">
    <property type="entry name" value="NAD(P)-binding Rossmann-like Domain"/>
    <property type="match status" value="1"/>
</dbReference>
<dbReference type="GO" id="GO:0008270">
    <property type="term" value="F:zinc ion binding"/>
    <property type="evidence" value="ECO:0007669"/>
    <property type="project" value="InterPro"/>
</dbReference>
<dbReference type="InterPro" id="IPR013154">
    <property type="entry name" value="ADH-like_N"/>
</dbReference>
<dbReference type="Proteomes" id="UP000697330">
    <property type="component" value="Unassembled WGS sequence"/>
</dbReference>
<dbReference type="SUPFAM" id="SSF50129">
    <property type="entry name" value="GroES-like"/>
    <property type="match status" value="1"/>
</dbReference>
<keyword evidence="5" id="KW-0560">Oxidoreductase</keyword>
<dbReference type="GO" id="GO:0016491">
    <property type="term" value="F:oxidoreductase activity"/>
    <property type="evidence" value="ECO:0007669"/>
    <property type="project" value="UniProtKB-KW"/>
</dbReference>
<dbReference type="Pfam" id="PF08240">
    <property type="entry name" value="ADH_N"/>
    <property type="match status" value="1"/>
</dbReference>
<dbReference type="SUPFAM" id="SSF51735">
    <property type="entry name" value="NAD(P)-binding Rossmann-fold domains"/>
    <property type="match status" value="1"/>
</dbReference>